<evidence type="ECO:0000313" key="3">
    <source>
        <dbReference type="Proteomes" id="UP001211421"/>
    </source>
</evidence>
<feature type="transmembrane region" description="Helical" evidence="1">
    <location>
        <begin position="59"/>
        <end position="80"/>
    </location>
</feature>
<proteinExistence type="predicted"/>
<name>A0AAW6DT02_9FIRM</name>
<dbReference type="Pfam" id="PF13630">
    <property type="entry name" value="SdpI"/>
    <property type="match status" value="1"/>
</dbReference>
<dbReference type="Proteomes" id="UP001211421">
    <property type="component" value="Unassembled WGS sequence"/>
</dbReference>
<comment type="caution">
    <text evidence="2">The sequence shown here is derived from an EMBL/GenBank/DDBJ whole genome shotgun (WGS) entry which is preliminary data.</text>
</comment>
<sequence length="125" mass="14239">MIVFNIVFTLFIPVLMILCGYLMYKHTPKDINCLVGYRTAMSMKSQETWDFAHNYCGRLWVKVGAVMTIISALVCVPYFFISSGNATVIMCIAEVIQVVVLCWTIVPTERALKDNFDQDGNRKDK</sequence>
<dbReference type="RefSeq" id="WP_046440016.1">
    <property type="nucleotide sequence ID" value="NZ_JADMNX010000002.1"/>
</dbReference>
<evidence type="ECO:0000313" key="2">
    <source>
        <dbReference type="EMBL" id="MDB8741278.1"/>
    </source>
</evidence>
<dbReference type="AlphaFoldDB" id="A0AAW6DT02"/>
<keyword evidence="1" id="KW-1133">Transmembrane helix</keyword>
<feature type="transmembrane region" description="Helical" evidence="1">
    <location>
        <begin position="6"/>
        <end position="24"/>
    </location>
</feature>
<organism evidence="2 3">
    <name type="scientific">Ruminococcus bicirculans</name>
    <name type="common">ex Wegman et al. 2014</name>
    <dbReference type="NCBI Taxonomy" id="1160721"/>
    <lineage>
        <taxon>Bacteria</taxon>
        <taxon>Bacillati</taxon>
        <taxon>Bacillota</taxon>
        <taxon>Clostridia</taxon>
        <taxon>Eubacteriales</taxon>
        <taxon>Oscillospiraceae</taxon>
        <taxon>Ruminococcus</taxon>
    </lineage>
</organism>
<keyword evidence="1" id="KW-0812">Transmembrane</keyword>
<evidence type="ECO:0000256" key="1">
    <source>
        <dbReference type="SAM" id="Phobius"/>
    </source>
</evidence>
<dbReference type="InterPro" id="IPR025962">
    <property type="entry name" value="SdpI/YhfL"/>
</dbReference>
<gene>
    <name evidence="2" type="ORF">PNV70_04235</name>
</gene>
<protein>
    <submittedName>
        <fullName evidence="2">SdpI family protein</fullName>
    </submittedName>
</protein>
<feature type="transmembrane region" description="Helical" evidence="1">
    <location>
        <begin position="86"/>
        <end position="106"/>
    </location>
</feature>
<keyword evidence="1" id="KW-0472">Membrane</keyword>
<reference evidence="2" key="1">
    <citation type="submission" date="2023-01" db="EMBL/GenBank/DDBJ databases">
        <title>Human gut microbiome strain richness.</title>
        <authorList>
            <person name="Chen-Liaw A."/>
        </authorList>
    </citation>
    <scope>NUCLEOTIDE SEQUENCE</scope>
    <source>
        <strain evidence="2">D59st1_B8_D59t2_181005</strain>
    </source>
</reference>
<accession>A0AAW6DT02</accession>
<dbReference type="EMBL" id="JAQMLS010000002">
    <property type="protein sequence ID" value="MDB8741278.1"/>
    <property type="molecule type" value="Genomic_DNA"/>
</dbReference>